<evidence type="ECO:0000256" key="9">
    <source>
        <dbReference type="ARBA" id="ARBA00022898"/>
    </source>
</evidence>
<comment type="cofactor">
    <cofactor evidence="2 15">
        <name>pyridoxal 5'-phosphate</name>
        <dbReference type="ChEBI" id="CHEBI:597326"/>
    </cofactor>
</comment>
<evidence type="ECO:0000256" key="7">
    <source>
        <dbReference type="ARBA" id="ARBA00022691"/>
    </source>
</evidence>
<dbReference type="InterPro" id="IPR003739">
    <property type="entry name" value="Lys_aminomutase/Glu_NH3_mut"/>
</dbReference>
<keyword evidence="11 14" id="KW-0411">Iron-sulfur</keyword>
<keyword evidence="12" id="KW-0413">Isomerase</keyword>
<evidence type="ECO:0000256" key="11">
    <source>
        <dbReference type="ARBA" id="ARBA00023014"/>
    </source>
</evidence>
<dbReference type="KEGG" id="mbur:EQU24_05480"/>
<feature type="binding site" evidence="14">
    <location>
        <position position="118"/>
    </location>
    <ligand>
        <name>[4Fe-4S] cluster</name>
        <dbReference type="ChEBI" id="CHEBI:49883"/>
        <note>4Fe-4S-S-AdoMet</note>
    </ligand>
</feature>
<evidence type="ECO:0000256" key="2">
    <source>
        <dbReference type="ARBA" id="ARBA00001933"/>
    </source>
</evidence>
<keyword evidence="6 14" id="KW-0004">4Fe-4S</keyword>
<dbReference type="PROSITE" id="PS51918">
    <property type="entry name" value="RADICAL_SAM"/>
    <property type="match status" value="1"/>
</dbReference>
<evidence type="ECO:0000313" key="18">
    <source>
        <dbReference type="Proteomes" id="UP000305881"/>
    </source>
</evidence>
<sequence>MTKNPPFVPKISWQQELTEAFTTFETLCAFLELDPKNLPISEQAAKQFALKVPKSFAENMHKNDPNDPLLLQVLPIHDETLAYPGFNDDPVGDLMATRENHILHKYQGRVLMINTGTCAINCRYCFRRNFPYADYQLGRQKQNRAIDYIANDPSISEVILSGGDPLLLSDSRLAELIEQLNAIEHLTRIRIHSRIPIVLPSRITDELIKTLNNARPSVTIVMHCNHANEISPAVEIACRKLKHADMMLFNQAVLLKNINDNAEQLCRLSETLFHNGIVPYYLHCLDKATGTGHFEVSEAETLGLYEAMQKYLPGYLVPKLVREVAGAPYKKPIEASERVL</sequence>
<feature type="modified residue" description="N6-(pyridoxal phosphate)lysine" evidence="15">
    <location>
        <position position="330"/>
    </location>
</feature>
<feature type="binding site" evidence="14">
    <location>
        <position position="122"/>
    </location>
    <ligand>
        <name>[4Fe-4S] cluster</name>
        <dbReference type="ChEBI" id="CHEBI:49883"/>
        <note>4Fe-4S-S-AdoMet</note>
    </ligand>
</feature>
<evidence type="ECO:0000256" key="6">
    <source>
        <dbReference type="ARBA" id="ARBA00022485"/>
    </source>
</evidence>
<dbReference type="PANTHER" id="PTHR30538:SF1">
    <property type="entry name" value="L-LYSINE 2,3-AMINOMUTASE"/>
    <property type="match status" value="1"/>
</dbReference>
<dbReference type="SUPFAM" id="SSF102114">
    <property type="entry name" value="Radical SAM enzymes"/>
    <property type="match status" value="1"/>
</dbReference>
<dbReference type="SFLD" id="SFLDG01070">
    <property type="entry name" value="PLP-dependent"/>
    <property type="match status" value="1"/>
</dbReference>
<dbReference type="InterPro" id="IPR007197">
    <property type="entry name" value="rSAM"/>
</dbReference>
<keyword evidence="7" id="KW-0949">S-adenosyl-L-methionine</keyword>
<accession>A0A4P9UNH4</accession>
<evidence type="ECO:0000256" key="14">
    <source>
        <dbReference type="PIRSR" id="PIRSR004911-1"/>
    </source>
</evidence>
<evidence type="ECO:0000256" key="13">
    <source>
        <dbReference type="ARBA" id="ARBA00030756"/>
    </source>
</evidence>
<evidence type="ECO:0000256" key="1">
    <source>
        <dbReference type="ARBA" id="ARBA00001352"/>
    </source>
</evidence>
<dbReference type="EMBL" id="CP035467">
    <property type="protein sequence ID" value="QCW81761.1"/>
    <property type="molecule type" value="Genomic_DNA"/>
</dbReference>
<evidence type="ECO:0000256" key="5">
    <source>
        <dbReference type="ARBA" id="ARBA00022363"/>
    </source>
</evidence>
<dbReference type="InterPro" id="IPR022462">
    <property type="entry name" value="EpmB"/>
</dbReference>
<dbReference type="Proteomes" id="UP000305881">
    <property type="component" value="Chromosome"/>
</dbReference>
<organism evidence="17 18">
    <name type="scientific">Methylotuvimicrobium buryatense</name>
    <name type="common">Methylomicrobium buryatense</name>
    <dbReference type="NCBI Taxonomy" id="95641"/>
    <lineage>
        <taxon>Bacteria</taxon>
        <taxon>Pseudomonadati</taxon>
        <taxon>Pseudomonadota</taxon>
        <taxon>Gammaproteobacteria</taxon>
        <taxon>Methylococcales</taxon>
        <taxon>Methylococcaceae</taxon>
        <taxon>Methylotuvimicrobium</taxon>
    </lineage>
</organism>
<dbReference type="CDD" id="cd01335">
    <property type="entry name" value="Radical_SAM"/>
    <property type="match status" value="1"/>
</dbReference>
<keyword evidence="18" id="KW-1185">Reference proteome</keyword>
<dbReference type="PANTHER" id="PTHR30538">
    <property type="entry name" value="LYSINE 2,3-AMINOMUTASE-RELATED"/>
    <property type="match status" value="1"/>
</dbReference>
<evidence type="ECO:0000256" key="8">
    <source>
        <dbReference type="ARBA" id="ARBA00022723"/>
    </source>
</evidence>
<dbReference type="GO" id="GO:0051539">
    <property type="term" value="F:4 iron, 4 sulfur cluster binding"/>
    <property type="evidence" value="ECO:0007669"/>
    <property type="project" value="UniProtKB-KW"/>
</dbReference>
<dbReference type="SFLD" id="SFLDF00314">
    <property type="entry name" value="L-lysine_2_3-aminomutase_(yjeK"/>
    <property type="match status" value="1"/>
</dbReference>
<evidence type="ECO:0000259" key="16">
    <source>
        <dbReference type="PROSITE" id="PS51918"/>
    </source>
</evidence>
<dbReference type="AlphaFoldDB" id="A0A4P9UNH4"/>
<dbReference type="NCBIfam" id="TIGR03821">
    <property type="entry name" value="EFP_modif_epmB"/>
    <property type="match status" value="1"/>
</dbReference>
<feature type="domain" description="Radical SAM core" evidence="16">
    <location>
        <begin position="104"/>
        <end position="328"/>
    </location>
</feature>
<evidence type="ECO:0000256" key="12">
    <source>
        <dbReference type="ARBA" id="ARBA00023235"/>
    </source>
</evidence>
<dbReference type="SFLD" id="SFLDS00029">
    <property type="entry name" value="Radical_SAM"/>
    <property type="match status" value="1"/>
</dbReference>
<reference evidence="18" key="1">
    <citation type="journal article" date="2019" name="J. Bacteriol.">
        <title>A Mutagenic Screen Identifies a TonB-Dependent Receptor Required for the Lanthanide Metal Switch in the Type I Methanotroph 'Methylotuvimicrobium buryatense' 5GB1C.</title>
        <authorList>
            <person name="Groom J.D."/>
            <person name="Ford S.M."/>
            <person name="Pesesky M.W."/>
            <person name="Lidstrom M.E."/>
        </authorList>
    </citation>
    <scope>NUCLEOTIDE SEQUENCE [LARGE SCALE GENOMIC DNA]</scope>
    <source>
        <strain evidence="18">5GB1C</strain>
    </source>
</reference>
<dbReference type="NCBIfam" id="TIGR00238">
    <property type="entry name" value="KamA family radical SAM protein"/>
    <property type="match status" value="1"/>
</dbReference>
<dbReference type="InterPro" id="IPR058240">
    <property type="entry name" value="rSAM_sf"/>
</dbReference>
<dbReference type="GO" id="GO:0016853">
    <property type="term" value="F:isomerase activity"/>
    <property type="evidence" value="ECO:0007669"/>
    <property type="project" value="UniProtKB-KW"/>
</dbReference>
<dbReference type="GO" id="GO:0046872">
    <property type="term" value="F:metal ion binding"/>
    <property type="evidence" value="ECO:0007669"/>
    <property type="project" value="UniProtKB-KW"/>
</dbReference>
<dbReference type="STRING" id="675511.GCA_000341735_01914"/>
<keyword evidence="10" id="KW-0408">Iron</keyword>
<dbReference type="RefSeq" id="WP_017840456.1">
    <property type="nucleotide sequence ID" value="NZ_CP035467.1"/>
</dbReference>
<evidence type="ECO:0000256" key="10">
    <source>
        <dbReference type="ARBA" id="ARBA00023004"/>
    </source>
</evidence>
<evidence type="ECO:0000313" key="17">
    <source>
        <dbReference type="EMBL" id="QCW81761.1"/>
    </source>
</evidence>
<dbReference type="Gene3D" id="3.20.20.70">
    <property type="entry name" value="Aldolase class I"/>
    <property type="match status" value="1"/>
</dbReference>
<dbReference type="OrthoDB" id="9770937at2"/>
<evidence type="ECO:0000256" key="3">
    <source>
        <dbReference type="ARBA" id="ARBA00001966"/>
    </source>
</evidence>
<protein>
    <recommendedName>
        <fullName evidence="5">L-lysine 2,3-aminomutase</fullName>
    </recommendedName>
    <alternativeName>
        <fullName evidence="13">EF-P post-translational modification enzyme B</fullName>
    </alternativeName>
</protein>
<name>A0A4P9UNH4_METBY</name>
<gene>
    <name evidence="17" type="primary">epmB</name>
    <name evidence="17" type="ORF">EQU24_05480</name>
</gene>
<comment type="similarity">
    <text evidence="4">Belongs to the radical SAM superfamily. KamA family.</text>
</comment>
<feature type="binding site" evidence="14">
    <location>
        <position position="125"/>
    </location>
    <ligand>
        <name>[4Fe-4S] cluster</name>
        <dbReference type="ChEBI" id="CHEBI:49883"/>
        <note>4Fe-4S-S-AdoMet</note>
    </ligand>
</feature>
<proteinExistence type="inferred from homology"/>
<dbReference type="InterPro" id="IPR013785">
    <property type="entry name" value="Aldolase_TIM"/>
</dbReference>
<dbReference type="Pfam" id="PF04055">
    <property type="entry name" value="Radical_SAM"/>
    <property type="match status" value="1"/>
</dbReference>
<keyword evidence="8 14" id="KW-0479">Metal-binding</keyword>
<keyword evidence="9 15" id="KW-0663">Pyridoxal phosphate</keyword>
<dbReference type="PIRSF" id="PIRSF004911">
    <property type="entry name" value="DUF160"/>
    <property type="match status" value="1"/>
</dbReference>
<comment type="catalytic activity">
    <reaction evidence="1">
        <text>L-lysine = D-beta-lysine</text>
        <dbReference type="Rhea" id="RHEA:44148"/>
        <dbReference type="ChEBI" id="CHEBI:32551"/>
        <dbReference type="ChEBI" id="CHEBI:84138"/>
    </reaction>
</comment>
<evidence type="ECO:0000256" key="15">
    <source>
        <dbReference type="PIRSR" id="PIRSR603739-50"/>
    </source>
</evidence>
<evidence type="ECO:0000256" key="4">
    <source>
        <dbReference type="ARBA" id="ARBA00008703"/>
    </source>
</evidence>
<comment type="cofactor">
    <cofactor evidence="3">
        <name>[4Fe-4S] cluster</name>
        <dbReference type="ChEBI" id="CHEBI:49883"/>
    </cofactor>
</comment>